<dbReference type="PRINTS" id="PR01790">
    <property type="entry name" value="SMP30FAMILY"/>
</dbReference>
<evidence type="ECO:0000256" key="1">
    <source>
        <dbReference type="PIRSR" id="PIRSR605511-1"/>
    </source>
</evidence>
<feature type="binding site" evidence="2">
    <location>
        <position position="143"/>
    </location>
    <ligand>
        <name>substrate</name>
    </ligand>
</feature>
<feature type="binding site" evidence="2">
    <location>
        <position position="174"/>
    </location>
    <ligand>
        <name>a divalent metal cation</name>
        <dbReference type="ChEBI" id="CHEBI:60240"/>
    </ligand>
</feature>
<dbReference type="Proteomes" id="UP000552757">
    <property type="component" value="Unassembled WGS sequence"/>
</dbReference>
<dbReference type="GO" id="GO:0004341">
    <property type="term" value="F:gluconolactonase activity"/>
    <property type="evidence" value="ECO:0007669"/>
    <property type="project" value="UniProtKB-EC"/>
</dbReference>
<comment type="cofactor">
    <cofactor evidence="2">
        <name>Zn(2+)</name>
        <dbReference type="ChEBI" id="CHEBI:29105"/>
    </cofactor>
    <text evidence="2">Binds 1 divalent metal cation per subunit.</text>
</comment>
<gene>
    <name evidence="4" type="ORF">GGR44_002414</name>
</gene>
<feature type="active site" description="Proton donor/acceptor" evidence="1">
    <location>
        <position position="230"/>
    </location>
</feature>
<dbReference type="Gene3D" id="2.120.10.30">
    <property type="entry name" value="TolB, C-terminal domain"/>
    <property type="match status" value="1"/>
</dbReference>
<evidence type="ECO:0000256" key="2">
    <source>
        <dbReference type="PIRSR" id="PIRSR605511-2"/>
    </source>
</evidence>
<dbReference type="Pfam" id="PF08450">
    <property type="entry name" value="SGL"/>
    <property type="match status" value="1"/>
</dbReference>
<proteinExistence type="predicted"/>
<evidence type="ECO:0000259" key="3">
    <source>
        <dbReference type="Pfam" id="PF08450"/>
    </source>
</evidence>
<protein>
    <submittedName>
        <fullName evidence="4">Gluconolactonase</fullName>
        <ecNumber evidence="4">3.1.1.17</ecNumber>
    </submittedName>
</protein>
<dbReference type="PANTHER" id="PTHR47572:SF5">
    <property type="entry name" value="BLR2277 PROTEIN"/>
    <property type="match status" value="1"/>
</dbReference>
<organism evidence="4 5">
    <name type="scientific">Sphingobium fontiphilum</name>
    <dbReference type="NCBI Taxonomy" id="944425"/>
    <lineage>
        <taxon>Bacteria</taxon>
        <taxon>Pseudomonadati</taxon>
        <taxon>Pseudomonadota</taxon>
        <taxon>Alphaproteobacteria</taxon>
        <taxon>Sphingomonadales</taxon>
        <taxon>Sphingomonadaceae</taxon>
        <taxon>Sphingobium</taxon>
    </lineage>
</organism>
<dbReference type="InterPro" id="IPR051262">
    <property type="entry name" value="SMP-30/CGR1_Lactonase"/>
</dbReference>
<dbReference type="InterPro" id="IPR011042">
    <property type="entry name" value="6-blade_b-propeller_TolB-like"/>
</dbReference>
<keyword evidence="2" id="KW-0862">Zinc</keyword>
<evidence type="ECO:0000313" key="4">
    <source>
        <dbReference type="EMBL" id="MBB3982748.1"/>
    </source>
</evidence>
<keyword evidence="5" id="KW-1185">Reference proteome</keyword>
<keyword evidence="4" id="KW-0378">Hydrolase</keyword>
<dbReference type="AlphaFoldDB" id="A0A7W6DGR3"/>
<dbReference type="RefSeq" id="WP_183955810.1">
    <property type="nucleotide sequence ID" value="NZ_JACIEB010000005.1"/>
</dbReference>
<dbReference type="SUPFAM" id="SSF63829">
    <property type="entry name" value="Calcium-dependent phosphotriesterase"/>
    <property type="match status" value="1"/>
</dbReference>
<dbReference type="InterPro" id="IPR005511">
    <property type="entry name" value="SMP-30"/>
</dbReference>
<sequence>MTRQIGATLTDGLILPEGPVALPDGSLLVVEVLGGRLTRIAPDGARTIVAELGGGPNGAAIGPDGRCYVCNNGGFGHMVLPDGGLLPLEAPLDTPPGSIQVVDLETGAFETLYSHSDATPFWGPNDIVFDDAGGFWFTDFGRDRGRARMRGALYYARADGSAIREVVSPLDGPNGVGLSPDGKTLYVALTFEGHLISFQLSAPGVIDTAASHMPNGSTIVGRAGPGMYLDSLAVDSAGRICCASPGQGAVLVFLPQGGAPEAVLTGDFLTTNVAFGGPDRRTAYVTLGSSGRVVTIDWDVPGLELAFGG</sequence>
<reference evidence="4 5" key="1">
    <citation type="submission" date="2020-08" db="EMBL/GenBank/DDBJ databases">
        <title>Genomic Encyclopedia of Type Strains, Phase IV (KMG-IV): sequencing the most valuable type-strain genomes for metagenomic binning, comparative biology and taxonomic classification.</title>
        <authorList>
            <person name="Goeker M."/>
        </authorList>
    </citation>
    <scope>NUCLEOTIDE SEQUENCE [LARGE SCALE GENOMIC DNA]</scope>
    <source>
        <strain evidence="4 5">DSM 29348</strain>
    </source>
</reference>
<name>A0A7W6DGR3_9SPHN</name>
<dbReference type="InterPro" id="IPR013658">
    <property type="entry name" value="SGL"/>
</dbReference>
<feature type="binding site" evidence="2">
    <location>
        <position position="125"/>
    </location>
    <ligand>
        <name>substrate</name>
    </ligand>
</feature>
<dbReference type="EMBL" id="JACIEB010000005">
    <property type="protein sequence ID" value="MBB3982748.1"/>
    <property type="molecule type" value="Genomic_DNA"/>
</dbReference>
<dbReference type="GO" id="GO:0046872">
    <property type="term" value="F:metal ion binding"/>
    <property type="evidence" value="ECO:0007669"/>
    <property type="project" value="UniProtKB-KW"/>
</dbReference>
<accession>A0A7W6DGR3</accession>
<comment type="caution">
    <text evidence="4">The sequence shown here is derived from an EMBL/GenBank/DDBJ whole genome shotgun (WGS) entry which is preliminary data.</text>
</comment>
<keyword evidence="2" id="KW-0479">Metal-binding</keyword>
<evidence type="ECO:0000313" key="5">
    <source>
        <dbReference type="Proteomes" id="UP000552757"/>
    </source>
</evidence>
<dbReference type="PANTHER" id="PTHR47572">
    <property type="entry name" value="LIPOPROTEIN-RELATED"/>
    <property type="match status" value="1"/>
</dbReference>
<feature type="domain" description="SMP-30/Gluconolactonase/LRE-like region" evidence="3">
    <location>
        <begin position="15"/>
        <end position="287"/>
    </location>
</feature>
<feature type="binding site" evidence="2">
    <location>
        <position position="230"/>
    </location>
    <ligand>
        <name>a divalent metal cation</name>
        <dbReference type="ChEBI" id="CHEBI:60240"/>
    </ligand>
</feature>
<dbReference type="EC" id="3.1.1.17" evidence="4"/>